<keyword evidence="2" id="KW-1133">Transmembrane helix</keyword>
<evidence type="ECO:0000313" key="6">
    <source>
        <dbReference type="EMBL" id="UXN70417.1"/>
    </source>
</evidence>
<dbReference type="Proteomes" id="UP001061862">
    <property type="component" value="Chromosome"/>
</dbReference>
<dbReference type="Pfam" id="PF20990">
    <property type="entry name" value="DUF2207_C"/>
    <property type="match status" value="1"/>
</dbReference>
<protein>
    <submittedName>
        <fullName evidence="6">DUF2207 domain-containing protein</fullName>
    </submittedName>
</protein>
<name>A0ABY6CDT7_9HYPH</name>
<dbReference type="InterPro" id="IPR018702">
    <property type="entry name" value="DUF2207"/>
</dbReference>
<dbReference type="InterPro" id="IPR048389">
    <property type="entry name" value="YciQ-like_C"/>
</dbReference>
<feature type="domain" description="Predicted membrane protein YciQ-like C-terminal" evidence="5">
    <location>
        <begin position="274"/>
        <end position="553"/>
    </location>
</feature>
<keyword evidence="3" id="KW-0732">Signal</keyword>
<accession>A0ABY6CDT7</accession>
<evidence type="ECO:0000256" key="1">
    <source>
        <dbReference type="SAM" id="MobiDB-lite"/>
    </source>
</evidence>
<sequence>MAYLARLAAWLLLALVLCLPASAREEIRNFASDINLHVDGSVQVIETVDVVAEGIDIRRGIYRDIPTVMLSASGNKIRSDLDVQTVTRDGQLEPFRTERMGNFVRIWIGDSDSFIARGKHRYTITYSMTRMARSFDDHDELYWNATGNYWIFPIVNSVAHLTLPPGAVIADLVGYTGAVGSTEQAVTITRNSDSTATFRTNRELGAGEGMSFAVKFQKGILTLPTGLDALLIWLSDLREIVLPILGVVLVLAYNLIAWNRVGRDPPKGTIIPLFHPPKDFSPALTHYVHKWGFEKSGWTALTASIFDLGVRGLVKIDNPKKTLSVTTTGKEPDAALPVGEQLLFSYFQSKGEVTVDKQTGPELEKKRGEFVAAIESENRSVWFRHNTSYAVLGFVIAIAALAALVLFDVLEPLWLFVGVVSGILLGVFGTVASTLWKGGGFRKFFVLFWIVVVGFNIFAGGLETFSRLSVNTAALAALSIVLTTVVFAVLMRAPTIQGRKVMDQIDGFKLYLETAEKNRLNINDEPPMSVERFERILPYAIALGVEKPWSEHFEAELARNAVSGVSGGSGFYSPLWYSGGSTFSSGKISNAISAAATGMSAAMVAAQPVQASSSGFSSGGGGGGGGFSGGGGGGGGGGGW</sequence>
<evidence type="ECO:0000259" key="4">
    <source>
        <dbReference type="Pfam" id="PF09972"/>
    </source>
</evidence>
<reference evidence="6 7" key="1">
    <citation type="submission" date="2022-09" db="EMBL/GenBank/DDBJ databases">
        <title>Interaction between co-microsymbionts with complementary sets of symbiotic genes in legume-rhizobium systems.</title>
        <authorList>
            <person name="Safronova V."/>
            <person name="Sazanova A."/>
            <person name="Afonin A."/>
            <person name="Chirak E."/>
        </authorList>
    </citation>
    <scope>NUCLEOTIDE SEQUENCE [LARGE SCALE GENOMIC DNA]</scope>
    <source>
        <strain evidence="6 7">A18/4-1</strain>
    </source>
</reference>
<keyword evidence="2" id="KW-0472">Membrane</keyword>
<feature type="transmembrane region" description="Helical" evidence="2">
    <location>
        <begin position="240"/>
        <end position="258"/>
    </location>
</feature>
<feature type="region of interest" description="Disordered" evidence="1">
    <location>
        <begin position="613"/>
        <end position="640"/>
    </location>
</feature>
<feature type="transmembrane region" description="Helical" evidence="2">
    <location>
        <begin position="444"/>
        <end position="462"/>
    </location>
</feature>
<keyword evidence="2" id="KW-0812">Transmembrane</keyword>
<gene>
    <name evidence="6" type="ORF">N8A98_04255</name>
</gene>
<keyword evidence="7" id="KW-1185">Reference proteome</keyword>
<dbReference type="EMBL" id="CP104965">
    <property type="protein sequence ID" value="UXN70417.1"/>
    <property type="molecule type" value="Genomic_DNA"/>
</dbReference>
<feature type="domain" description="DUF2207" evidence="4">
    <location>
        <begin position="26"/>
        <end position="216"/>
    </location>
</feature>
<dbReference type="Pfam" id="PF09972">
    <property type="entry name" value="DUF2207"/>
    <property type="match status" value="1"/>
</dbReference>
<feature type="transmembrane region" description="Helical" evidence="2">
    <location>
        <begin position="389"/>
        <end position="407"/>
    </location>
</feature>
<evidence type="ECO:0000256" key="2">
    <source>
        <dbReference type="SAM" id="Phobius"/>
    </source>
</evidence>
<proteinExistence type="predicted"/>
<feature type="transmembrane region" description="Helical" evidence="2">
    <location>
        <begin position="468"/>
        <end position="490"/>
    </location>
</feature>
<organism evidence="6 7">
    <name type="scientific">Devosia neptuniae</name>
    <dbReference type="NCBI Taxonomy" id="191302"/>
    <lineage>
        <taxon>Bacteria</taxon>
        <taxon>Pseudomonadati</taxon>
        <taxon>Pseudomonadota</taxon>
        <taxon>Alphaproteobacteria</taxon>
        <taxon>Hyphomicrobiales</taxon>
        <taxon>Devosiaceae</taxon>
        <taxon>Devosia</taxon>
    </lineage>
</organism>
<evidence type="ECO:0000313" key="7">
    <source>
        <dbReference type="Proteomes" id="UP001061862"/>
    </source>
</evidence>
<feature type="compositionally biased region" description="Gly residues" evidence="1">
    <location>
        <begin position="617"/>
        <end position="640"/>
    </location>
</feature>
<feature type="transmembrane region" description="Helical" evidence="2">
    <location>
        <begin position="413"/>
        <end position="432"/>
    </location>
</feature>
<evidence type="ECO:0000256" key="3">
    <source>
        <dbReference type="SAM" id="SignalP"/>
    </source>
</evidence>
<dbReference type="RefSeq" id="WP_262169456.1">
    <property type="nucleotide sequence ID" value="NZ_CP104965.1"/>
</dbReference>
<feature type="chain" id="PRO_5047509078" evidence="3">
    <location>
        <begin position="24"/>
        <end position="640"/>
    </location>
</feature>
<evidence type="ECO:0000259" key="5">
    <source>
        <dbReference type="Pfam" id="PF20990"/>
    </source>
</evidence>
<feature type="signal peptide" evidence="3">
    <location>
        <begin position="1"/>
        <end position="23"/>
    </location>
</feature>